<gene>
    <name evidence="1" type="ORF">QQF64_035185</name>
</gene>
<proteinExistence type="predicted"/>
<keyword evidence="2" id="KW-1185">Reference proteome</keyword>
<dbReference type="Proteomes" id="UP001558613">
    <property type="component" value="Unassembled WGS sequence"/>
</dbReference>
<evidence type="ECO:0000313" key="1">
    <source>
        <dbReference type="EMBL" id="KAL1275562.1"/>
    </source>
</evidence>
<dbReference type="EMBL" id="JAYMGO010000004">
    <property type="protein sequence ID" value="KAL1275562.1"/>
    <property type="molecule type" value="Genomic_DNA"/>
</dbReference>
<name>A0ABR3NFN4_9TELE</name>
<reference evidence="1 2" key="1">
    <citation type="submission" date="2023-09" db="EMBL/GenBank/DDBJ databases">
        <authorList>
            <person name="Wang M."/>
        </authorList>
    </citation>
    <scope>NUCLEOTIDE SEQUENCE [LARGE SCALE GENOMIC DNA]</scope>
    <source>
        <strain evidence="1">GT-2023</strain>
        <tissue evidence="1">Liver</tissue>
    </source>
</reference>
<sequence>MGCLSWRPLNKSIHRLPFACNPASAFSPHRVLLFPNGNAWSIEGGGKGRDVTLVHSMNGLRFTGLYRLFNGLIFWHRLILPSSIKSAAF</sequence>
<evidence type="ECO:0000313" key="2">
    <source>
        <dbReference type="Proteomes" id="UP001558613"/>
    </source>
</evidence>
<accession>A0ABR3NFN4</accession>
<organism evidence="1 2">
    <name type="scientific">Cirrhinus molitorella</name>
    <name type="common">mud carp</name>
    <dbReference type="NCBI Taxonomy" id="172907"/>
    <lineage>
        <taxon>Eukaryota</taxon>
        <taxon>Metazoa</taxon>
        <taxon>Chordata</taxon>
        <taxon>Craniata</taxon>
        <taxon>Vertebrata</taxon>
        <taxon>Euteleostomi</taxon>
        <taxon>Actinopterygii</taxon>
        <taxon>Neopterygii</taxon>
        <taxon>Teleostei</taxon>
        <taxon>Ostariophysi</taxon>
        <taxon>Cypriniformes</taxon>
        <taxon>Cyprinidae</taxon>
        <taxon>Labeoninae</taxon>
        <taxon>Labeonini</taxon>
        <taxon>Cirrhinus</taxon>
    </lineage>
</organism>
<protein>
    <submittedName>
        <fullName evidence="1">Uncharacterized protein</fullName>
    </submittedName>
</protein>
<comment type="caution">
    <text evidence="1">The sequence shown here is derived from an EMBL/GenBank/DDBJ whole genome shotgun (WGS) entry which is preliminary data.</text>
</comment>